<accession>A0A1E5VGZ7</accession>
<keyword evidence="3" id="KW-1185">Reference proteome</keyword>
<reference evidence="2 3" key="1">
    <citation type="submission" date="2016-09" db="EMBL/GenBank/DDBJ databases">
        <title>The draft genome of Dichanthelium oligosanthes: A C3 panicoid grass species.</title>
        <authorList>
            <person name="Studer A.J."/>
            <person name="Schnable J.C."/>
            <person name="Brutnell T.P."/>
        </authorList>
    </citation>
    <scope>NUCLEOTIDE SEQUENCE [LARGE SCALE GENOMIC DNA]</scope>
    <source>
        <strain evidence="3">cv. Kellogg 1175</strain>
        <tissue evidence="2">Leaf</tissue>
    </source>
</reference>
<protein>
    <submittedName>
        <fullName evidence="2">Uncharacterized protein</fullName>
    </submittedName>
</protein>
<gene>
    <name evidence="2" type="ORF">BAE44_0014579</name>
</gene>
<dbReference type="AlphaFoldDB" id="A0A1E5VGZ7"/>
<dbReference type="EMBL" id="LWDX02039761">
    <property type="protein sequence ID" value="OEL24399.1"/>
    <property type="molecule type" value="Genomic_DNA"/>
</dbReference>
<evidence type="ECO:0000313" key="3">
    <source>
        <dbReference type="Proteomes" id="UP000095767"/>
    </source>
</evidence>
<name>A0A1E5VGZ7_9POAL</name>
<dbReference type="Proteomes" id="UP000095767">
    <property type="component" value="Unassembled WGS sequence"/>
</dbReference>
<feature type="region of interest" description="Disordered" evidence="1">
    <location>
        <begin position="1"/>
        <end position="49"/>
    </location>
</feature>
<evidence type="ECO:0000313" key="2">
    <source>
        <dbReference type="EMBL" id="OEL24399.1"/>
    </source>
</evidence>
<evidence type="ECO:0000256" key="1">
    <source>
        <dbReference type="SAM" id="MobiDB-lite"/>
    </source>
</evidence>
<sequence length="96" mass="10192">MSTPRPSMVRSIALSSEPPTRSTPNPSSVHVLPLQEKKSKGNPSTMASGCVTRAGLATTTCTRSTVKPPSMALVMYNEITSSHSVMSLAFRSSKPQ</sequence>
<feature type="compositionally biased region" description="Polar residues" evidence="1">
    <location>
        <begin position="13"/>
        <end position="28"/>
    </location>
</feature>
<comment type="caution">
    <text evidence="2">The sequence shown here is derived from an EMBL/GenBank/DDBJ whole genome shotgun (WGS) entry which is preliminary data.</text>
</comment>
<organism evidence="2 3">
    <name type="scientific">Dichanthelium oligosanthes</name>
    <dbReference type="NCBI Taxonomy" id="888268"/>
    <lineage>
        <taxon>Eukaryota</taxon>
        <taxon>Viridiplantae</taxon>
        <taxon>Streptophyta</taxon>
        <taxon>Embryophyta</taxon>
        <taxon>Tracheophyta</taxon>
        <taxon>Spermatophyta</taxon>
        <taxon>Magnoliopsida</taxon>
        <taxon>Liliopsida</taxon>
        <taxon>Poales</taxon>
        <taxon>Poaceae</taxon>
        <taxon>PACMAD clade</taxon>
        <taxon>Panicoideae</taxon>
        <taxon>Panicodae</taxon>
        <taxon>Paniceae</taxon>
        <taxon>Dichantheliinae</taxon>
        <taxon>Dichanthelium</taxon>
    </lineage>
</organism>
<proteinExistence type="predicted"/>